<keyword evidence="3 5" id="KW-0732">Signal</keyword>
<sequence>MKRITLFLFSLFVLTSAVFSEKLELKSNHPNEVTEITVAVAANFKNPMEEIRTSFLKQNPKYKVTIIWGASGQLTSQIRSGAPVDLFLSADMDFPEALYKEGFSKNQPKVYAIGKLILMSKMGKNKSNSIQEHLVNENTKYIAIANPKTAPYGRAAVELLHYYGIYEKVKDKLVFGESVTQVNQFISTGSADFGFTSLSTALSKENTNQFWLNVDPFSYTPIHQGVIIIEINKNRSKEEFNLSHQFFEYLFSKEVHRILSVYGYTAPPI</sequence>
<gene>
    <name evidence="6" type="primary">modA</name>
    <name evidence="6" type="ORF">EHQ23_05290</name>
    <name evidence="7" type="ORF">EHQ26_17815</name>
</gene>
<dbReference type="GO" id="GO:0015689">
    <property type="term" value="P:molybdate ion transport"/>
    <property type="evidence" value="ECO:0007669"/>
    <property type="project" value="InterPro"/>
</dbReference>
<dbReference type="Proteomes" id="UP000297394">
    <property type="component" value="Unassembled WGS sequence"/>
</dbReference>
<evidence type="ECO:0000256" key="3">
    <source>
        <dbReference type="ARBA" id="ARBA00022729"/>
    </source>
</evidence>
<dbReference type="PANTHER" id="PTHR30632">
    <property type="entry name" value="MOLYBDATE-BINDING PERIPLASMIC PROTEIN"/>
    <property type="match status" value="1"/>
</dbReference>
<dbReference type="NCBIfam" id="TIGR01256">
    <property type="entry name" value="modA"/>
    <property type="match status" value="1"/>
</dbReference>
<evidence type="ECO:0000313" key="7">
    <source>
        <dbReference type="EMBL" id="TGK88903.1"/>
    </source>
</evidence>
<protein>
    <submittedName>
        <fullName evidence="6">Molybdate ABC transporter substrate-binding protein</fullName>
    </submittedName>
</protein>
<dbReference type="RefSeq" id="WP_135746856.1">
    <property type="nucleotide sequence ID" value="NZ_RQFL01000031.1"/>
</dbReference>
<keyword evidence="2 4" id="KW-0479">Metal-binding</keyword>
<dbReference type="PANTHER" id="PTHR30632:SF14">
    <property type="entry name" value="TUNGSTATE_MOLYBDATE_CHROMATE-BINDING PROTEIN MODA"/>
    <property type="match status" value="1"/>
</dbReference>
<dbReference type="EMBL" id="RQFL01000031">
    <property type="protein sequence ID" value="TGK88903.1"/>
    <property type="molecule type" value="Genomic_DNA"/>
</dbReference>
<evidence type="ECO:0000256" key="1">
    <source>
        <dbReference type="ARBA" id="ARBA00009175"/>
    </source>
</evidence>
<dbReference type="EMBL" id="RQFM01000010">
    <property type="protein sequence ID" value="TGK88253.1"/>
    <property type="molecule type" value="Genomic_DNA"/>
</dbReference>
<reference evidence="7" key="1">
    <citation type="submission" date="2018-10" db="EMBL/GenBank/DDBJ databases">
        <authorList>
            <person name="Vincent A.T."/>
            <person name="Schiettekatte O."/>
            <person name="Bourhy P."/>
            <person name="Veyrier F.J."/>
            <person name="Picardeau M."/>
        </authorList>
    </citation>
    <scope>NUCLEOTIDE SEQUENCE</scope>
    <source>
        <strain evidence="7">201800281</strain>
    </source>
</reference>
<reference evidence="6 8" key="2">
    <citation type="journal article" date="2019" name="PLoS Negl. Trop. Dis.">
        <title>Revisiting the worldwide diversity of Leptospira species in the environment.</title>
        <authorList>
            <person name="Vincent A.T."/>
            <person name="Schiettekatte O."/>
            <person name="Bourhy P."/>
            <person name="Veyrier F.J."/>
            <person name="Picardeau M."/>
        </authorList>
    </citation>
    <scope>NUCLEOTIDE SEQUENCE [LARGE SCALE GENOMIC DNA]</scope>
    <source>
        <strain evidence="6 8">201800280</strain>
        <strain evidence="7">201800281</strain>
    </source>
</reference>
<evidence type="ECO:0000313" key="6">
    <source>
        <dbReference type="EMBL" id="TGK88253.1"/>
    </source>
</evidence>
<dbReference type="InterPro" id="IPR044084">
    <property type="entry name" value="AvModA-like_subst-bd"/>
</dbReference>
<dbReference type="InterPro" id="IPR005950">
    <property type="entry name" value="ModA"/>
</dbReference>
<evidence type="ECO:0000256" key="4">
    <source>
        <dbReference type="PIRSR" id="PIRSR004846-1"/>
    </source>
</evidence>
<keyword evidence="4" id="KW-0500">Molybdenum</keyword>
<feature type="binding site" evidence="4">
    <location>
        <position position="179"/>
    </location>
    <ligand>
        <name>molybdate</name>
        <dbReference type="ChEBI" id="CHEBI:36264"/>
    </ligand>
</feature>
<organism evidence="6 8">
    <name type="scientific">Leptospira bourretii</name>
    <dbReference type="NCBI Taxonomy" id="2484962"/>
    <lineage>
        <taxon>Bacteria</taxon>
        <taxon>Pseudomonadati</taxon>
        <taxon>Spirochaetota</taxon>
        <taxon>Spirochaetia</taxon>
        <taxon>Leptospirales</taxon>
        <taxon>Leptospiraceae</taxon>
        <taxon>Leptospira</taxon>
    </lineage>
</organism>
<feature type="chain" id="PRO_5043199008" evidence="5">
    <location>
        <begin position="20"/>
        <end position="269"/>
    </location>
</feature>
<dbReference type="Gene3D" id="3.40.190.10">
    <property type="entry name" value="Periplasmic binding protein-like II"/>
    <property type="match status" value="2"/>
</dbReference>
<evidence type="ECO:0000256" key="5">
    <source>
        <dbReference type="SAM" id="SignalP"/>
    </source>
</evidence>
<dbReference type="InterPro" id="IPR050682">
    <property type="entry name" value="ModA/WtpA"/>
</dbReference>
<feature type="signal peptide" evidence="5">
    <location>
        <begin position="1"/>
        <end position="19"/>
    </location>
</feature>
<dbReference type="PIRSF" id="PIRSF004846">
    <property type="entry name" value="ModA"/>
    <property type="match status" value="1"/>
</dbReference>
<comment type="caution">
    <text evidence="6">The sequence shown here is derived from an EMBL/GenBank/DDBJ whole genome shotgun (WGS) entry which is preliminary data.</text>
</comment>
<dbReference type="Pfam" id="PF13531">
    <property type="entry name" value="SBP_bac_11"/>
    <property type="match status" value="1"/>
</dbReference>
<dbReference type="GO" id="GO:0046872">
    <property type="term" value="F:metal ion binding"/>
    <property type="evidence" value="ECO:0007669"/>
    <property type="project" value="UniProtKB-KW"/>
</dbReference>
<evidence type="ECO:0000313" key="8">
    <source>
        <dbReference type="Proteomes" id="UP000297394"/>
    </source>
</evidence>
<dbReference type="CDD" id="cd13539">
    <property type="entry name" value="PBP2_AvModA"/>
    <property type="match status" value="1"/>
</dbReference>
<feature type="binding site" evidence="4">
    <location>
        <position position="71"/>
    </location>
    <ligand>
        <name>molybdate</name>
        <dbReference type="ChEBI" id="CHEBI:36264"/>
    </ligand>
</feature>
<dbReference type="OrthoDB" id="9785015at2"/>
<dbReference type="AlphaFoldDB" id="A0A4V3JKX9"/>
<comment type="similarity">
    <text evidence="1">Belongs to the bacterial solute-binding protein ModA family.</text>
</comment>
<dbReference type="SUPFAM" id="SSF53850">
    <property type="entry name" value="Periplasmic binding protein-like II"/>
    <property type="match status" value="1"/>
</dbReference>
<dbReference type="GO" id="GO:0030973">
    <property type="term" value="F:molybdate ion binding"/>
    <property type="evidence" value="ECO:0007669"/>
    <property type="project" value="InterPro"/>
</dbReference>
<keyword evidence="9" id="KW-1185">Reference proteome</keyword>
<accession>A0A4V3JKX9</accession>
<name>A0A4V3JKX9_9LEPT</name>
<proteinExistence type="inferred from homology"/>
<dbReference type="Proteomes" id="UP000297918">
    <property type="component" value="Unassembled WGS sequence"/>
</dbReference>
<evidence type="ECO:0000256" key="2">
    <source>
        <dbReference type="ARBA" id="ARBA00022723"/>
    </source>
</evidence>
<evidence type="ECO:0000313" key="9">
    <source>
        <dbReference type="Proteomes" id="UP000297918"/>
    </source>
</evidence>